<feature type="compositionally biased region" description="Acidic residues" evidence="2">
    <location>
        <begin position="629"/>
        <end position="647"/>
    </location>
</feature>
<keyword evidence="4" id="KW-1185">Reference proteome</keyword>
<dbReference type="AlphaFoldDB" id="A0A914B4E2"/>
<feature type="compositionally biased region" description="Basic and acidic residues" evidence="2">
    <location>
        <begin position="240"/>
        <end position="251"/>
    </location>
</feature>
<accession>A0A914B4E2</accession>
<evidence type="ECO:0000256" key="2">
    <source>
        <dbReference type="SAM" id="MobiDB-lite"/>
    </source>
</evidence>
<feature type="compositionally biased region" description="Polar residues" evidence="2">
    <location>
        <begin position="218"/>
        <end position="235"/>
    </location>
</feature>
<feature type="region of interest" description="Disordered" evidence="2">
    <location>
        <begin position="624"/>
        <end position="647"/>
    </location>
</feature>
<feature type="region of interest" description="Disordered" evidence="2">
    <location>
        <begin position="1"/>
        <end position="71"/>
    </location>
</feature>
<feature type="compositionally biased region" description="Polar residues" evidence="2">
    <location>
        <begin position="322"/>
        <end position="359"/>
    </location>
</feature>
<feature type="compositionally biased region" description="Low complexity" evidence="2">
    <location>
        <begin position="360"/>
        <end position="371"/>
    </location>
</feature>
<evidence type="ECO:0000256" key="1">
    <source>
        <dbReference type="SAM" id="Coils"/>
    </source>
</evidence>
<sequence length="647" mass="73139">MGVESGAPAFIQTLCRPRREPSDCLPREELGPPRRVESAPSVISTRKASSADSSSAKSFSHRGNVDTRPLTAYTRTSYEQFCLSGGGQINYPSKPRQQQKSKRSQEPLVSLPGYHDNHKKGSKKDGRYVTRSVPVRSARHKTDNEDRGSNSAPNEVSHRHTNHDRHPRVSMPRLPKINNLLNEPLQQQVHGTSTATEAGRKEPQGGKRWASSWADARANSSTLGENRTAADNSHQPVGDSNHKLDQAKDLNKTPSPIKSTSPRVPNGSPVKPPKEPEDKVPVKENGVKRTEAQESKPPNSQVAKSKVETVRESRLRPERRTQSTSQIDTKTPKTLSSRSKSSAVLTNTQEVTRQNSQMLSAYSSSTASSSSPRRDVPQVRVSTVSRGSQSTSTTLRSKPQATQKKRFRKPVIITRKSVVKQKTLQSVYGNKTYKYQRQVRVLQKMEQIQRKEVEEYNRELKEKEKQRMDSIVRQRMALKVVRDKFDEEQVRRFRRQYVSWKSVEEDRLNRTSETYGLPDFIYDDRYEKTLKTPPASSKKAPKKFQKYATWVRNIKVFERLLNPKIGGNLEEVFKTNTKTIVEGIDTVKLDNDDSSPAKEVNVKRLIGSAKKLLTVTATMDDISEVSSYQEDELSDDDSLDLSDDEDQ</sequence>
<dbReference type="RefSeq" id="XP_038070674.1">
    <property type="nucleotide sequence ID" value="XM_038214746.1"/>
</dbReference>
<feature type="compositionally biased region" description="Basic residues" evidence="2">
    <location>
        <begin position="159"/>
        <end position="168"/>
    </location>
</feature>
<evidence type="ECO:0000313" key="3">
    <source>
        <dbReference type="EnsemblMetazoa" id="XP_038070674.1"/>
    </source>
</evidence>
<protein>
    <submittedName>
        <fullName evidence="3">Uncharacterized protein</fullName>
    </submittedName>
</protein>
<dbReference type="Proteomes" id="UP000887568">
    <property type="component" value="Unplaced"/>
</dbReference>
<feature type="compositionally biased region" description="Polar residues" evidence="2">
    <location>
        <begin position="380"/>
        <end position="402"/>
    </location>
</feature>
<dbReference type="OMA" id="MHEANHL"/>
<name>A0A914B4E2_PATMI</name>
<evidence type="ECO:0000313" key="4">
    <source>
        <dbReference type="Proteomes" id="UP000887568"/>
    </source>
</evidence>
<feature type="coiled-coil region" evidence="1">
    <location>
        <begin position="439"/>
        <end position="473"/>
    </location>
</feature>
<keyword evidence="1" id="KW-0175">Coiled coil</keyword>
<reference evidence="3" key="1">
    <citation type="submission" date="2022-11" db="UniProtKB">
        <authorList>
            <consortium name="EnsemblMetazoa"/>
        </authorList>
    </citation>
    <scope>IDENTIFICATION</scope>
</reference>
<feature type="compositionally biased region" description="Basic and acidic residues" evidence="2">
    <location>
        <begin position="305"/>
        <end position="321"/>
    </location>
</feature>
<dbReference type="GeneID" id="119739718"/>
<feature type="compositionally biased region" description="Low complexity" evidence="2">
    <location>
        <begin position="48"/>
        <end position="58"/>
    </location>
</feature>
<organism evidence="3 4">
    <name type="scientific">Patiria miniata</name>
    <name type="common">Bat star</name>
    <name type="synonym">Asterina miniata</name>
    <dbReference type="NCBI Taxonomy" id="46514"/>
    <lineage>
        <taxon>Eukaryota</taxon>
        <taxon>Metazoa</taxon>
        <taxon>Echinodermata</taxon>
        <taxon>Eleutherozoa</taxon>
        <taxon>Asterozoa</taxon>
        <taxon>Asteroidea</taxon>
        <taxon>Valvatacea</taxon>
        <taxon>Valvatida</taxon>
        <taxon>Asterinidae</taxon>
        <taxon>Patiria</taxon>
    </lineage>
</organism>
<proteinExistence type="predicted"/>
<feature type="compositionally biased region" description="Polar residues" evidence="2">
    <location>
        <begin position="179"/>
        <end position="196"/>
    </location>
</feature>
<feature type="region of interest" description="Disordered" evidence="2">
    <location>
        <begin position="84"/>
        <end position="407"/>
    </location>
</feature>
<feature type="compositionally biased region" description="Polar residues" evidence="2">
    <location>
        <begin position="252"/>
        <end position="263"/>
    </location>
</feature>
<feature type="compositionally biased region" description="Basic and acidic residues" evidence="2">
    <location>
        <begin position="17"/>
        <end position="37"/>
    </location>
</feature>
<dbReference type="EnsemblMetazoa" id="XM_038214746.1">
    <property type="protein sequence ID" value="XP_038070674.1"/>
    <property type="gene ID" value="LOC119739718"/>
</dbReference>
<dbReference type="OrthoDB" id="6144889at2759"/>
<feature type="compositionally biased region" description="Basic and acidic residues" evidence="2">
    <location>
        <begin position="272"/>
        <end position="294"/>
    </location>
</feature>